<comment type="caution">
    <text evidence="2">The sequence shown here is derived from an EMBL/GenBank/DDBJ whole genome shotgun (WGS) entry which is preliminary data.</text>
</comment>
<proteinExistence type="predicted"/>
<sequence length="50" mass="5486">MSYACTNCDANFESAAGVTQHVALHHNKCGVCDEGFDDEEGLREHVHAEH</sequence>
<dbReference type="PROSITE" id="PS50157">
    <property type="entry name" value="ZINC_FINGER_C2H2_2"/>
    <property type="match status" value="2"/>
</dbReference>
<feature type="domain" description="C2H2-type" evidence="1">
    <location>
        <begin position="27"/>
        <end position="50"/>
    </location>
</feature>
<evidence type="ECO:0000313" key="3">
    <source>
        <dbReference type="Proteomes" id="UP001149411"/>
    </source>
</evidence>
<name>A0A9Q4GIE8_9EURY</name>
<dbReference type="InterPro" id="IPR013087">
    <property type="entry name" value="Znf_C2H2_type"/>
</dbReference>
<dbReference type="InterPro" id="IPR036236">
    <property type="entry name" value="Znf_C2H2_sf"/>
</dbReference>
<dbReference type="Gene3D" id="3.30.160.60">
    <property type="entry name" value="Classic Zinc Finger"/>
    <property type="match status" value="1"/>
</dbReference>
<dbReference type="Pfam" id="PF13894">
    <property type="entry name" value="zf-C2H2_4"/>
    <property type="match status" value="1"/>
</dbReference>
<dbReference type="SMART" id="SM00355">
    <property type="entry name" value="ZnF_C2H2"/>
    <property type="match status" value="2"/>
</dbReference>
<dbReference type="AlphaFoldDB" id="A0A9Q4GIE8"/>
<dbReference type="EMBL" id="RKLV01000004">
    <property type="protein sequence ID" value="MCX2818738.1"/>
    <property type="molecule type" value="Genomic_DNA"/>
</dbReference>
<protein>
    <recommendedName>
        <fullName evidence="1">C2H2-type domain-containing protein</fullName>
    </recommendedName>
</protein>
<dbReference type="RefSeq" id="WP_266086579.1">
    <property type="nucleotide sequence ID" value="NZ_RKLV01000004.1"/>
</dbReference>
<accession>A0A9Q4GIE8</accession>
<keyword evidence="3" id="KW-1185">Reference proteome</keyword>
<evidence type="ECO:0000259" key="1">
    <source>
        <dbReference type="PROSITE" id="PS50157"/>
    </source>
</evidence>
<evidence type="ECO:0000313" key="2">
    <source>
        <dbReference type="EMBL" id="MCX2818738.1"/>
    </source>
</evidence>
<dbReference type="SUPFAM" id="SSF57667">
    <property type="entry name" value="beta-beta-alpha zinc fingers"/>
    <property type="match status" value="1"/>
</dbReference>
<gene>
    <name evidence="2" type="ORF">EGH25_05150</name>
</gene>
<feature type="domain" description="C2H2-type" evidence="1">
    <location>
        <begin position="3"/>
        <end position="25"/>
    </location>
</feature>
<reference evidence="2" key="1">
    <citation type="submission" date="2022-09" db="EMBL/GenBank/DDBJ databases">
        <title>Haloadaptaus new haloarchaeum isolated from saline soil.</title>
        <authorList>
            <person name="Duran-Viseras A."/>
            <person name="Sanchez-Porro C."/>
            <person name="Ventosa A."/>
        </authorList>
    </citation>
    <scope>NUCLEOTIDE SEQUENCE</scope>
    <source>
        <strain evidence="2">F3-133</strain>
    </source>
</reference>
<dbReference type="PROSITE" id="PS00028">
    <property type="entry name" value="ZINC_FINGER_C2H2_1"/>
    <property type="match status" value="1"/>
</dbReference>
<organism evidence="2 3">
    <name type="scientific">Halorutilus salinus</name>
    <dbReference type="NCBI Taxonomy" id="2487751"/>
    <lineage>
        <taxon>Archaea</taxon>
        <taxon>Methanobacteriati</taxon>
        <taxon>Methanobacteriota</taxon>
        <taxon>Stenosarchaea group</taxon>
        <taxon>Halobacteria</taxon>
        <taxon>Halorutilales</taxon>
        <taxon>Halorutilaceae</taxon>
        <taxon>Halorutilus</taxon>
    </lineage>
</organism>
<dbReference type="Proteomes" id="UP001149411">
    <property type="component" value="Unassembled WGS sequence"/>
</dbReference>